<dbReference type="GO" id="GO:0005829">
    <property type="term" value="C:cytosol"/>
    <property type="evidence" value="ECO:0007669"/>
    <property type="project" value="TreeGrafter"/>
</dbReference>
<dbReference type="EMBL" id="QAOT01000011">
    <property type="protein sequence ID" value="PTR17764.1"/>
    <property type="molecule type" value="Genomic_DNA"/>
</dbReference>
<dbReference type="SUPFAM" id="SSF46785">
    <property type="entry name" value="Winged helix' DNA-binding domain"/>
    <property type="match status" value="1"/>
</dbReference>
<dbReference type="AlphaFoldDB" id="A0A2T5K5T8"/>
<keyword evidence="1" id="KW-0805">Transcription regulation</keyword>
<dbReference type="CDD" id="cd00038">
    <property type="entry name" value="CAP_ED"/>
    <property type="match status" value="1"/>
</dbReference>
<dbReference type="InterPro" id="IPR014710">
    <property type="entry name" value="RmlC-like_jellyroll"/>
</dbReference>
<dbReference type="Proteomes" id="UP000244060">
    <property type="component" value="Unassembled WGS sequence"/>
</dbReference>
<dbReference type="InterPro" id="IPR000595">
    <property type="entry name" value="cNMP-bd_dom"/>
</dbReference>
<dbReference type="SUPFAM" id="SSF51206">
    <property type="entry name" value="cAMP-binding domain-like"/>
    <property type="match status" value="1"/>
</dbReference>
<dbReference type="PROSITE" id="PS50042">
    <property type="entry name" value="CNMP_BINDING_3"/>
    <property type="match status" value="1"/>
</dbReference>
<keyword evidence="3" id="KW-0804">Transcription</keyword>
<dbReference type="SMART" id="SM00100">
    <property type="entry name" value="cNMP"/>
    <property type="match status" value="1"/>
</dbReference>
<evidence type="ECO:0000259" key="5">
    <source>
        <dbReference type="PROSITE" id="PS51063"/>
    </source>
</evidence>
<dbReference type="InterPro" id="IPR050397">
    <property type="entry name" value="Env_Response_Regulators"/>
</dbReference>
<dbReference type="Gene3D" id="1.10.10.10">
    <property type="entry name" value="Winged helix-like DNA-binding domain superfamily/Winged helix DNA-binding domain"/>
    <property type="match status" value="1"/>
</dbReference>
<dbReference type="InterPro" id="IPR036390">
    <property type="entry name" value="WH_DNA-bd_sf"/>
</dbReference>
<protein>
    <submittedName>
        <fullName evidence="6">CRP-like cAMP-binding protein</fullName>
    </submittedName>
</protein>
<dbReference type="GO" id="GO:0003700">
    <property type="term" value="F:DNA-binding transcription factor activity"/>
    <property type="evidence" value="ECO:0007669"/>
    <property type="project" value="TreeGrafter"/>
</dbReference>
<evidence type="ECO:0000256" key="2">
    <source>
        <dbReference type="ARBA" id="ARBA00023125"/>
    </source>
</evidence>
<dbReference type="InterPro" id="IPR018490">
    <property type="entry name" value="cNMP-bd_dom_sf"/>
</dbReference>
<feature type="domain" description="Cyclic nucleotide-binding" evidence="4">
    <location>
        <begin position="19"/>
        <end position="75"/>
    </location>
</feature>
<reference evidence="6 7" key="1">
    <citation type="submission" date="2018-04" db="EMBL/GenBank/DDBJ databases">
        <title>Genomic Encyclopedia of Type Strains, Phase III (KMG-III): the genomes of soil and plant-associated and newly described type strains.</title>
        <authorList>
            <person name="Whitman W."/>
        </authorList>
    </citation>
    <scope>NUCLEOTIDE SEQUENCE [LARGE SCALE GENOMIC DNA]</scope>
    <source>
        <strain evidence="6 7">KA25</strain>
    </source>
</reference>
<dbReference type="Pfam" id="PF13545">
    <property type="entry name" value="HTH_Crp_2"/>
    <property type="match status" value="1"/>
</dbReference>
<comment type="caution">
    <text evidence="6">The sequence shown here is derived from an EMBL/GenBank/DDBJ whole genome shotgun (WGS) entry which is preliminary data.</text>
</comment>
<dbReference type="InterPro" id="IPR036388">
    <property type="entry name" value="WH-like_DNA-bd_sf"/>
</dbReference>
<name>A0A2T5K5T8_9RHOB</name>
<evidence type="ECO:0000259" key="4">
    <source>
        <dbReference type="PROSITE" id="PS50042"/>
    </source>
</evidence>
<evidence type="ECO:0000313" key="6">
    <source>
        <dbReference type="EMBL" id="PTR17764.1"/>
    </source>
</evidence>
<keyword evidence="7" id="KW-1185">Reference proteome</keyword>
<dbReference type="SMART" id="SM00419">
    <property type="entry name" value="HTH_CRP"/>
    <property type="match status" value="1"/>
</dbReference>
<dbReference type="InterPro" id="IPR012318">
    <property type="entry name" value="HTH_CRP"/>
</dbReference>
<evidence type="ECO:0000256" key="1">
    <source>
        <dbReference type="ARBA" id="ARBA00023015"/>
    </source>
</evidence>
<dbReference type="Pfam" id="PF00027">
    <property type="entry name" value="cNMP_binding"/>
    <property type="match status" value="1"/>
</dbReference>
<gene>
    <name evidence="6" type="ORF">C8J28_11151</name>
</gene>
<dbReference type="PROSITE" id="PS51063">
    <property type="entry name" value="HTH_CRP_2"/>
    <property type="match status" value="1"/>
</dbReference>
<dbReference type="PANTHER" id="PTHR24567:SF75">
    <property type="entry name" value="FUMARATE AND NITRATE REDUCTION REGULATORY PROTEIN"/>
    <property type="match status" value="1"/>
</dbReference>
<organism evidence="6 7">
    <name type="scientific">Cereibacter azotoformans</name>
    <dbReference type="NCBI Taxonomy" id="43057"/>
    <lineage>
        <taxon>Bacteria</taxon>
        <taxon>Pseudomonadati</taxon>
        <taxon>Pseudomonadota</taxon>
        <taxon>Alphaproteobacteria</taxon>
        <taxon>Rhodobacterales</taxon>
        <taxon>Paracoccaceae</taxon>
        <taxon>Cereibacter</taxon>
    </lineage>
</organism>
<accession>A0A2T5K5T8</accession>
<dbReference type="Gene3D" id="2.60.120.10">
    <property type="entry name" value="Jelly Rolls"/>
    <property type="match status" value="1"/>
</dbReference>
<sequence length="260" mass="28460">MSAGPPCAASGRRFLSRPALHGRKVRLSPDEVLVAEGNHIRSVWLLESGILRVQRIGLEGRRQILNLLLPGDLLGADLQGRQGLSVEACTKARLLEVPMADLVQTVRHSPELRRAVHEANLVHLERMRWLTWMLGALKPEERICAFLALAGRPLSPEQQPDGSRIVTNPLSRQDLSDLLGMTVESISRIIHRLDDQGVIEILSPTRFRIRNLARLLGKGGVTQDLSALALAAPDLGEWIGGAQPPMTAVNEARPAKAQVS</sequence>
<keyword evidence="2" id="KW-0238">DNA-binding</keyword>
<evidence type="ECO:0000256" key="3">
    <source>
        <dbReference type="ARBA" id="ARBA00023163"/>
    </source>
</evidence>
<proteinExistence type="predicted"/>
<feature type="domain" description="HTH crp-type" evidence="5">
    <location>
        <begin position="137"/>
        <end position="213"/>
    </location>
</feature>
<dbReference type="GO" id="GO:0003677">
    <property type="term" value="F:DNA binding"/>
    <property type="evidence" value="ECO:0007669"/>
    <property type="project" value="UniProtKB-KW"/>
</dbReference>
<dbReference type="PANTHER" id="PTHR24567">
    <property type="entry name" value="CRP FAMILY TRANSCRIPTIONAL REGULATORY PROTEIN"/>
    <property type="match status" value="1"/>
</dbReference>
<evidence type="ECO:0000313" key="7">
    <source>
        <dbReference type="Proteomes" id="UP000244060"/>
    </source>
</evidence>
<dbReference type="PRINTS" id="PR00034">
    <property type="entry name" value="HTHCRP"/>
</dbReference>